<accession>A0ABN0BML0</accession>
<keyword evidence="2" id="KW-1185">Reference proteome</keyword>
<sequence>MIITGNNKKEVFMKVNLNVPFMNYKGLVITKKVEGTDVEQEQLMKDVIAPILFSGEWRDERVNALSGDEKIRAYSLSLKIYQSTGDIEISAEEALMIKEAALVLSPGGYAQIVKLIDG</sequence>
<proteinExistence type="predicted"/>
<protein>
    <submittedName>
        <fullName evidence="1">Uncharacterized protein</fullName>
    </submittedName>
</protein>
<name>A0ABN0BML0_BACFG</name>
<reference evidence="1 2" key="1">
    <citation type="submission" date="2008-12" db="EMBL/GenBank/DDBJ databases">
        <title>Annotation of Bacteroides fragilis strain 3_1_12.</title>
        <authorList>
            <consortium name="The Broad Institute Genome Sequencing Platform"/>
            <person name="Ward D."/>
            <person name="Young S.K."/>
            <person name="Kodira C.D."/>
            <person name="Zeng Q."/>
            <person name="Koehrsen M."/>
            <person name="Alvarado L."/>
            <person name="Berlin A."/>
            <person name="Borenstein D."/>
            <person name="Chen Z."/>
            <person name="Engels R."/>
            <person name="Freedman E."/>
            <person name="Gellesch M."/>
            <person name="Goldberg J."/>
            <person name="Griggs A."/>
            <person name="Gujja S."/>
            <person name="Heiman D."/>
            <person name="Hepburn T."/>
            <person name="Howarth C."/>
            <person name="Jen D."/>
            <person name="Larson L."/>
            <person name="Lewis B."/>
            <person name="Mehta T."/>
            <person name="Park D."/>
            <person name="Pearson M."/>
            <person name="Roberts A."/>
            <person name="Saif S."/>
            <person name="Shea T."/>
            <person name="Shenoy N."/>
            <person name="Sisk P."/>
            <person name="Stolte C."/>
            <person name="Sykes S."/>
            <person name="Walk T."/>
            <person name="White J."/>
            <person name="Yandava C."/>
            <person name="Allen-Vercoe E."/>
            <person name="Strauss J."/>
            <person name="Ambrose C."/>
            <person name="Lander E."/>
            <person name="Nusbaum C."/>
            <person name="Galagan J."/>
            <person name="Birren B."/>
        </authorList>
    </citation>
    <scope>NUCLEOTIDE SEQUENCE [LARGE SCALE GENOMIC DNA]</scope>
    <source>
        <strain evidence="1 2">3_1_12</strain>
    </source>
</reference>
<organism evidence="1 2">
    <name type="scientific">Bacteroides fragilis 3_1_12</name>
    <dbReference type="NCBI Taxonomy" id="457424"/>
    <lineage>
        <taxon>Bacteria</taxon>
        <taxon>Pseudomonadati</taxon>
        <taxon>Bacteroidota</taxon>
        <taxon>Bacteroidia</taxon>
        <taxon>Bacteroidales</taxon>
        <taxon>Bacteroidaceae</taxon>
        <taxon>Bacteroides</taxon>
    </lineage>
</organism>
<dbReference type="Proteomes" id="UP000005101">
    <property type="component" value="Unassembled WGS sequence"/>
</dbReference>
<gene>
    <name evidence="1" type="ORF">BFAG_02779</name>
</gene>
<dbReference type="EMBL" id="EQ973214">
    <property type="protein sequence ID" value="EFR54082.1"/>
    <property type="molecule type" value="Genomic_DNA"/>
</dbReference>
<evidence type="ECO:0000313" key="2">
    <source>
        <dbReference type="Proteomes" id="UP000005101"/>
    </source>
</evidence>
<evidence type="ECO:0000313" key="1">
    <source>
        <dbReference type="EMBL" id="EFR54082.1"/>
    </source>
</evidence>